<gene>
    <name evidence="2" type="ordered locus">MODMU_3683</name>
</gene>
<dbReference type="Proteomes" id="UP000006461">
    <property type="component" value="Chromosome"/>
</dbReference>
<dbReference type="STRING" id="477641.MODMU_3683"/>
<name>I4F0D0_MODI5</name>
<evidence type="ECO:0000313" key="3">
    <source>
        <dbReference type="Proteomes" id="UP000006461"/>
    </source>
</evidence>
<evidence type="ECO:0000313" key="2">
    <source>
        <dbReference type="EMBL" id="CCH89093.1"/>
    </source>
</evidence>
<dbReference type="KEGG" id="mmar:MODMU_3683"/>
<dbReference type="EMBL" id="FO203431">
    <property type="protein sequence ID" value="CCH89093.1"/>
    <property type="molecule type" value="Genomic_DNA"/>
</dbReference>
<keyword evidence="3" id="KW-1185">Reference proteome</keyword>
<sequence>MRLSLAQSRSASSHRSPRPSRSADGASTSVSASASLVRRLASPTRIWFIGRISRCTKPRARGRTESTPSICRMFRCSPLPSIGRMRRTRCCLSSASCAHLSGYDATGRRPTAKSGVAAVMVVTVQSGTVGPGALGVAVVGGGVGPLVGSRRTREKCPR</sequence>
<proteinExistence type="predicted"/>
<reference evidence="2 3" key="1">
    <citation type="journal article" date="2012" name="J. Bacteriol.">
        <title>Genome Sequence of Radiation-Resistant Modestobacter marinus Strain BC501, a Representative Actinobacterium That Thrives on Calcareous Stone Surfaces.</title>
        <authorList>
            <person name="Normand P."/>
            <person name="Gury J."/>
            <person name="Pujic P."/>
            <person name="Chouaia B."/>
            <person name="Crotti E."/>
            <person name="Brusetti L."/>
            <person name="Daffonchio D."/>
            <person name="Vacherie B."/>
            <person name="Barbe V."/>
            <person name="Medigue C."/>
            <person name="Calteau A."/>
            <person name="Ghodhbane-Gtari F."/>
            <person name="Essoussi I."/>
            <person name="Nouioui I."/>
            <person name="Abbassi-Ghozzi I."/>
            <person name="Gtari M."/>
        </authorList>
    </citation>
    <scope>NUCLEOTIDE SEQUENCE [LARGE SCALE GENOMIC DNA]</scope>
    <source>
        <strain evidence="3">BC 501</strain>
    </source>
</reference>
<evidence type="ECO:0000256" key="1">
    <source>
        <dbReference type="SAM" id="MobiDB-lite"/>
    </source>
</evidence>
<organism evidence="2 3">
    <name type="scientific">Modestobacter italicus (strain DSM 44449 / CECT 9708 / BC 501)</name>
    <dbReference type="NCBI Taxonomy" id="2732864"/>
    <lineage>
        <taxon>Bacteria</taxon>
        <taxon>Bacillati</taxon>
        <taxon>Actinomycetota</taxon>
        <taxon>Actinomycetes</taxon>
        <taxon>Geodermatophilales</taxon>
        <taxon>Geodermatophilaceae</taxon>
        <taxon>Modestobacter</taxon>
    </lineage>
</organism>
<dbReference type="AlphaFoldDB" id="I4F0D0"/>
<dbReference type="HOGENOM" id="CLU_1667402_0_0_11"/>
<accession>I4F0D0</accession>
<feature type="region of interest" description="Disordered" evidence="1">
    <location>
        <begin position="1"/>
        <end position="28"/>
    </location>
</feature>
<protein>
    <submittedName>
        <fullName evidence="2">Uncharacterized protein</fullName>
    </submittedName>
</protein>